<organism evidence="1 2">
    <name type="scientific">Saprospira grandis (strain Lewin)</name>
    <dbReference type="NCBI Taxonomy" id="984262"/>
    <lineage>
        <taxon>Bacteria</taxon>
        <taxon>Pseudomonadati</taxon>
        <taxon>Bacteroidota</taxon>
        <taxon>Saprospiria</taxon>
        <taxon>Saprospirales</taxon>
        <taxon>Saprospiraceae</taxon>
        <taxon>Saprospira</taxon>
    </lineage>
</organism>
<proteinExistence type="predicted"/>
<gene>
    <name evidence="1" type="ordered locus">SGRA_3135</name>
</gene>
<protein>
    <submittedName>
        <fullName evidence="1">Uncharacterized protein</fullName>
    </submittedName>
</protein>
<name>H6KZT7_SAPGL</name>
<accession>H6KZT7</accession>
<dbReference type="HOGENOM" id="CLU_3047873_0_0_10"/>
<dbReference type="STRING" id="984262.SGRA_3135"/>
<evidence type="ECO:0000313" key="2">
    <source>
        <dbReference type="Proteomes" id="UP000007519"/>
    </source>
</evidence>
<dbReference type="AlphaFoldDB" id="H6KZT7"/>
<evidence type="ECO:0000313" key="1">
    <source>
        <dbReference type="EMBL" id="AFC25863.1"/>
    </source>
</evidence>
<dbReference type="KEGG" id="sgn:SGRA_3135"/>
<sequence>MQQSIFLGCCFFRGLPALRAGRAVPRLAGLLGPAVFSLRSKNFGLPLRGTAIHP</sequence>
<dbReference type="Proteomes" id="UP000007519">
    <property type="component" value="Chromosome"/>
</dbReference>
<reference evidence="1 2" key="1">
    <citation type="journal article" date="2012" name="Stand. Genomic Sci.">
        <title>Complete genome sequencing and analysis of Saprospira grandis str. Lewin, a predatory marine bacterium.</title>
        <authorList>
            <person name="Saw J.H."/>
            <person name="Yuryev A."/>
            <person name="Kanbe M."/>
            <person name="Hou S."/>
            <person name="Young A.G."/>
            <person name="Aizawa S."/>
            <person name="Alam M."/>
        </authorList>
    </citation>
    <scope>NUCLEOTIDE SEQUENCE [LARGE SCALE GENOMIC DNA]</scope>
    <source>
        <strain evidence="1 2">Lewin</strain>
    </source>
</reference>
<keyword evidence="2" id="KW-1185">Reference proteome</keyword>
<dbReference type="EMBL" id="CP002831">
    <property type="protein sequence ID" value="AFC25863.1"/>
    <property type="molecule type" value="Genomic_DNA"/>
</dbReference>